<feature type="compositionally biased region" description="Basic and acidic residues" evidence="1">
    <location>
        <begin position="13"/>
        <end position="34"/>
    </location>
</feature>
<gene>
    <name evidence="2" type="ORF">ALC56_10213</name>
</gene>
<organism evidence="2 3">
    <name type="scientific">Trachymyrmex septentrionalis</name>
    <dbReference type="NCBI Taxonomy" id="34720"/>
    <lineage>
        <taxon>Eukaryota</taxon>
        <taxon>Metazoa</taxon>
        <taxon>Ecdysozoa</taxon>
        <taxon>Arthropoda</taxon>
        <taxon>Hexapoda</taxon>
        <taxon>Insecta</taxon>
        <taxon>Pterygota</taxon>
        <taxon>Neoptera</taxon>
        <taxon>Endopterygota</taxon>
        <taxon>Hymenoptera</taxon>
        <taxon>Apocrita</taxon>
        <taxon>Aculeata</taxon>
        <taxon>Formicoidea</taxon>
        <taxon>Formicidae</taxon>
        <taxon>Myrmicinae</taxon>
        <taxon>Trachymyrmex</taxon>
    </lineage>
</organism>
<dbReference type="Proteomes" id="UP000078541">
    <property type="component" value="Unassembled WGS sequence"/>
</dbReference>
<accession>A0A195F4I4</accession>
<keyword evidence="3" id="KW-1185">Reference proteome</keyword>
<sequence>MRETSEGGWSDCKTQKEKGERERGRGKEREREREREVASSISLKLASLYFRHFLFFTSFRPLSLPYSFTLPLIFLLRPRTKHISSSQSSFYYYRHPRPNRRLRSQITPAGEILPRNYSRRFPKDMKNILQYADGGIADSQWENIRRSVFAEASIPRIEYGTDGEHQRQYDHGYPLPWIEAASAVAEIAKMTQPDKEKYYAR</sequence>
<dbReference type="EMBL" id="KQ981810">
    <property type="protein sequence ID" value="KYN35378.1"/>
    <property type="molecule type" value="Genomic_DNA"/>
</dbReference>
<proteinExistence type="predicted"/>
<evidence type="ECO:0000256" key="1">
    <source>
        <dbReference type="SAM" id="MobiDB-lite"/>
    </source>
</evidence>
<protein>
    <submittedName>
        <fullName evidence="2">Uncharacterized protein</fullName>
    </submittedName>
</protein>
<feature type="region of interest" description="Disordered" evidence="1">
    <location>
        <begin position="1"/>
        <end position="34"/>
    </location>
</feature>
<dbReference type="AlphaFoldDB" id="A0A195F4I4"/>
<evidence type="ECO:0000313" key="2">
    <source>
        <dbReference type="EMBL" id="KYN35378.1"/>
    </source>
</evidence>
<name>A0A195F4I4_9HYME</name>
<evidence type="ECO:0000313" key="3">
    <source>
        <dbReference type="Proteomes" id="UP000078541"/>
    </source>
</evidence>
<reference evidence="2 3" key="1">
    <citation type="submission" date="2016-03" db="EMBL/GenBank/DDBJ databases">
        <title>Trachymyrmex septentrionalis WGS genome.</title>
        <authorList>
            <person name="Nygaard S."/>
            <person name="Hu H."/>
            <person name="Boomsma J."/>
            <person name="Zhang G."/>
        </authorList>
    </citation>
    <scope>NUCLEOTIDE SEQUENCE [LARGE SCALE GENOMIC DNA]</scope>
    <source>
        <strain evidence="2">Tsep2-gDNA-1</strain>
        <tissue evidence="2">Whole body</tissue>
    </source>
</reference>